<reference evidence="2 3" key="1">
    <citation type="submission" date="2016-10" db="EMBL/GenBank/DDBJ databases">
        <title>Actinomyces aegypiusis sp. nov., isolated from the Aegypius monachus in Qinghai Tibet Plateau China.</title>
        <authorList>
            <person name="Wang Y."/>
        </authorList>
    </citation>
    <scope>NUCLEOTIDE SEQUENCE [LARGE SCALE GENOMIC DNA]</scope>
    <source>
        <strain evidence="2 3">VUL4_3</strain>
    </source>
</reference>
<evidence type="ECO:0000313" key="3">
    <source>
        <dbReference type="Proteomes" id="UP000176288"/>
    </source>
</evidence>
<dbReference type="KEGG" id="avu:BK816_02230"/>
<dbReference type="GO" id="GO:0005829">
    <property type="term" value="C:cytosol"/>
    <property type="evidence" value="ECO:0007669"/>
    <property type="project" value="TreeGrafter"/>
</dbReference>
<dbReference type="PANTHER" id="PTHR11735">
    <property type="entry name" value="TRNA N6-ADENOSINE THREONYLCARBAMOYLTRANSFERASE"/>
    <property type="match status" value="1"/>
</dbReference>
<protein>
    <submittedName>
        <fullName evidence="2">tRNA (Adenosine(37)-N6)-threonylcarbamoyltransferase complex dimerization subunit type 1 TsaB</fullName>
    </submittedName>
</protein>
<dbReference type="InterPro" id="IPR022496">
    <property type="entry name" value="T6A_TsaB"/>
</dbReference>
<evidence type="ECO:0000259" key="1">
    <source>
        <dbReference type="Pfam" id="PF00814"/>
    </source>
</evidence>
<dbReference type="NCBIfam" id="TIGR03725">
    <property type="entry name" value="T6A_YeaZ"/>
    <property type="match status" value="1"/>
</dbReference>
<keyword evidence="2" id="KW-0808">Transferase</keyword>
<dbReference type="Gene3D" id="3.30.420.40">
    <property type="match status" value="2"/>
</dbReference>
<evidence type="ECO:0000313" key="2">
    <source>
        <dbReference type="EMBL" id="AOZ72261.1"/>
    </source>
</evidence>
<dbReference type="RefSeq" id="WP_071163727.1">
    <property type="nucleotide sequence ID" value="NZ_CP017812.1"/>
</dbReference>
<dbReference type="Proteomes" id="UP000176288">
    <property type="component" value="Chromosome"/>
</dbReference>
<dbReference type="GO" id="GO:0016740">
    <property type="term" value="F:transferase activity"/>
    <property type="evidence" value="ECO:0007669"/>
    <property type="project" value="UniProtKB-KW"/>
</dbReference>
<dbReference type="PANTHER" id="PTHR11735:SF11">
    <property type="entry name" value="TRNA THREONYLCARBAMOYLADENOSINE BIOSYNTHESIS PROTEIN TSAB"/>
    <property type="match status" value="1"/>
</dbReference>
<dbReference type="STRING" id="1912795.BK816_02230"/>
<dbReference type="SUPFAM" id="SSF53067">
    <property type="entry name" value="Actin-like ATPase domain"/>
    <property type="match status" value="2"/>
</dbReference>
<dbReference type="OrthoDB" id="9809995at2"/>
<dbReference type="EMBL" id="CP017812">
    <property type="protein sequence ID" value="AOZ72261.1"/>
    <property type="molecule type" value="Genomic_DNA"/>
</dbReference>
<dbReference type="GO" id="GO:0002949">
    <property type="term" value="P:tRNA threonylcarbamoyladenosine modification"/>
    <property type="evidence" value="ECO:0007669"/>
    <property type="project" value="InterPro"/>
</dbReference>
<name>A0A1D9MIU4_9ACTO</name>
<accession>A0A1D9MIU4</accession>
<gene>
    <name evidence="2" type="ORF">BK816_02230</name>
</gene>
<proteinExistence type="predicted"/>
<sequence length="233" mass="24638">MKLLCLDTSAGSQVALVEGERVLSQAASNSARAHAESLTDLIREVCGIASGEPLKGAFDAVVVGRGPAPYTGLRAGLITARVLAKACDVPVYGVSSLEMIARAALDELPAESQVVALADARRKELYAAQFSALGTDDLQQIGDFEVDKPASLHETLPENVWRVGPGLALYPELENESPVSVPTVPVTVAARIVNARLANGRAEELGTEPLYLRRPDVQVSKKVKSTLGDQAKK</sequence>
<feature type="domain" description="Gcp-like" evidence="1">
    <location>
        <begin position="30"/>
        <end position="153"/>
    </location>
</feature>
<dbReference type="AlphaFoldDB" id="A0A1D9MIU4"/>
<keyword evidence="3" id="KW-1185">Reference proteome</keyword>
<dbReference type="Pfam" id="PF00814">
    <property type="entry name" value="TsaD"/>
    <property type="match status" value="1"/>
</dbReference>
<dbReference type="InterPro" id="IPR000905">
    <property type="entry name" value="Gcp-like_dom"/>
</dbReference>
<dbReference type="InterPro" id="IPR043129">
    <property type="entry name" value="ATPase_NBD"/>
</dbReference>
<organism evidence="2 3">
    <name type="scientific">Boudabousia tangfeifanii</name>
    <dbReference type="NCBI Taxonomy" id="1912795"/>
    <lineage>
        <taxon>Bacteria</taxon>
        <taxon>Bacillati</taxon>
        <taxon>Actinomycetota</taxon>
        <taxon>Actinomycetes</taxon>
        <taxon>Actinomycetales</taxon>
        <taxon>Actinomycetaceae</taxon>
        <taxon>Boudabousia</taxon>
    </lineage>
</organism>